<dbReference type="RefSeq" id="WP_013655414.1">
    <property type="nucleotide sequence ID" value="NC_015275.1"/>
</dbReference>
<dbReference type="eggNOG" id="COG0664">
    <property type="taxonomic scope" value="Bacteria"/>
</dbReference>
<evidence type="ECO:0000313" key="2">
    <source>
        <dbReference type="EMBL" id="ADZ82113.1"/>
    </source>
</evidence>
<dbReference type="SUPFAM" id="SSF46785">
    <property type="entry name" value="Winged helix' DNA-binding domain"/>
    <property type="match status" value="1"/>
</dbReference>
<accession>F2JJS1</accession>
<dbReference type="InterPro" id="IPR036390">
    <property type="entry name" value="WH_DNA-bd_sf"/>
</dbReference>
<feature type="domain" description="Cyclic nucleotide-binding" evidence="1">
    <location>
        <begin position="7"/>
        <end position="113"/>
    </location>
</feature>
<gene>
    <name evidence="2" type="ordered locus">Clole_0366</name>
</gene>
<dbReference type="HOGENOM" id="CLU_075053_4_1_9"/>
<dbReference type="STRING" id="642492.Clole_0366"/>
<dbReference type="Proteomes" id="UP000008467">
    <property type="component" value="Chromosome"/>
</dbReference>
<dbReference type="KEGG" id="cle:Clole_0366"/>
<dbReference type="InterPro" id="IPR014710">
    <property type="entry name" value="RmlC-like_jellyroll"/>
</dbReference>
<evidence type="ECO:0000313" key="3">
    <source>
        <dbReference type="Proteomes" id="UP000008467"/>
    </source>
</evidence>
<sequence length="211" mass="24162">MHNFGKLFNNLSQTTIQTLLTQVPHTIKSYLPRETIFTEVDFNRQLGILLKGEVQIYKTLSTGTELLLKHLNANALLGIGYVWGDAEYFPATIKAVRPCTVLFLPKNSLKKLFSLEPIILDNFLDAMNHSFLYLTNKIEMLALPSAKERLLFVIMESCQTNTSMPLNKSRLCQELSISRASLYRCLEQLQDEQYIQIYSNRKVGLHPCAFK</sequence>
<organism evidence="2 3">
    <name type="scientific">Cellulosilyticum lentocellum (strain ATCC 49066 / DSM 5427 / NCIMB 11756 / RHM5)</name>
    <name type="common">Clostridium lentocellum</name>
    <dbReference type="NCBI Taxonomy" id="642492"/>
    <lineage>
        <taxon>Bacteria</taxon>
        <taxon>Bacillati</taxon>
        <taxon>Bacillota</taxon>
        <taxon>Clostridia</taxon>
        <taxon>Lachnospirales</taxon>
        <taxon>Cellulosilyticaceae</taxon>
        <taxon>Cellulosilyticum</taxon>
    </lineage>
</organism>
<keyword evidence="3" id="KW-1185">Reference proteome</keyword>
<protein>
    <submittedName>
        <fullName evidence="2">Putative transcriptional regulator, Crp/Fnr family</fullName>
    </submittedName>
</protein>
<dbReference type="EMBL" id="CP002582">
    <property type="protein sequence ID" value="ADZ82113.1"/>
    <property type="molecule type" value="Genomic_DNA"/>
</dbReference>
<evidence type="ECO:0000259" key="1">
    <source>
        <dbReference type="PROSITE" id="PS50042"/>
    </source>
</evidence>
<reference evidence="2 3" key="1">
    <citation type="journal article" date="2011" name="J. Bacteriol.">
        <title>Complete genome sequence of the cellulose-degrading bacterium Cellulosilyticum lentocellum.</title>
        <authorList>
            <consortium name="US DOE Joint Genome Institute"/>
            <person name="Miller D.A."/>
            <person name="Suen G."/>
            <person name="Bruce D."/>
            <person name="Copeland A."/>
            <person name="Cheng J.F."/>
            <person name="Detter C."/>
            <person name="Goodwin L.A."/>
            <person name="Han C.S."/>
            <person name="Hauser L.J."/>
            <person name="Land M.L."/>
            <person name="Lapidus A."/>
            <person name="Lucas S."/>
            <person name="Meincke L."/>
            <person name="Pitluck S."/>
            <person name="Tapia R."/>
            <person name="Teshima H."/>
            <person name="Woyke T."/>
            <person name="Fox B.G."/>
            <person name="Angert E.R."/>
            <person name="Currie C.R."/>
        </authorList>
    </citation>
    <scope>NUCLEOTIDE SEQUENCE [LARGE SCALE GENOMIC DNA]</scope>
    <source>
        <strain evidence="3">ATCC 49066 / DSM 5427 / NCIMB 11756 / RHM5</strain>
    </source>
</reference>
<dbReference type="Pfam" id="PF00027">
    <property type="entry name" value="cNMP_binding"/>
    <property type="match status" value="1"/>
</dbReference>
<dbReference type="PROSITE" id="PS50042">
    <property type="entry name" value="CNMP_BINDING_3"/>
    <property type="match status" value="1"/>
</dbReference>
<dbReference type="InterPro" id="IPR000595">
    <property type="entry name" value="cNMP-bd_dom"/>
</dbReference>
<dbReference type="SUPFAM" id="SSF51206">
    <property type="entry name" value="cAMP-binding domain-like"/>
    <property type="match status" value="1"/>
</dbReference>
<proteinExistence type="predicted"/>
<name>F2JJS1_CELLD</name>
<dbReference type="Gene3D" id="2.60.120.10">
    <property type="entry name" value="Jelly Rolls"/>
    <property type="match status" value="1"/>
</dbReference>
<dbReference type="InterPro" id="IPR018490">
    <property type="entry name" value="cNMP-bd_dom_sf"/>
</dbReference>
<dbReference type="AlphaFoldDB" id="F2JJS1"/>
<dbReference type="CDD" id="cd00038">
    <property type="entry name" value="CAP_ED"/>
    <property type="match status" value="1"/>
</dbReference>